<dbReference type="EMBL" id="CABFNP030001329">
    <property type="protein sequence ID" value="CAI6099874.1"/>
    <property type="molecule type" value="Genomic_DNA"/>
</dbReference>
<dbReference type="PANTHER" id="PTHR24198:SF165">
    <property type="entry name" value="ANKYRIN REPEAT-CONTAINING PROTEIN-RELATED"/>
    <property type="match status" value="1"/>
</dbReference>
<comment type="caution">
    <text evidence="6">The sequence shown here is derived from an EMBL/GenBank/DDBJ whole genome shotgun (WGS) entry which is preliminary data.</text>
</comment>
<dbReference type="Gene3D" id="3.40.50.1580">
    <property type="entry name" value="Nucleoside phosphorylase domain"/>
    <property type="match status" value="1"/>
</dbReference>
<dbReference type="Gene3D" id="3.40.50.300">
    <property type="entry name" value="P-loop containing nucleotide triphosphate hydrolases"/>
    <property type="match status" value="1"/>
</dbReference>
<evidence type="ECO:0008006" key="8">
    <source>
        <dbReference type="Google" id="ProtNLM"/>
    </source>
</evidence>
<feature type="repeat" description="ANK" evidence="3">
    <location>
        <begin position="1079"/>
        <end position="1111"/>
    </location>
</feature>
<dbReference type="InterPro" id="IPR000845">
    <property type="entry name" value="Nucleoside_phosphorylase_d"/>
</dbReference>
<feature type="repeat" description="ANK" evidence="3">
    <location>
        <begin position="1112"/>
        <end position="1144"/>
    </location>
</feature>
<evidence type="ECO:0000256" key="1">
    <source>
        <dbReference type="ARBA" id="ARBA00022737"/>
    </source>
</evidence>
<dbReference type="GO" id="GO:0003824">
    <property type="term" value="F:catalytic activity"/>
    <property type="evidence" value="ECO:0007669"/>
    <property type="project" value="InterPro"/>
</dbReference>
<dbReference type="Pfam" id="PF01048">
    <property type="entry name" value="PNP_UDP_1"/>
    <property type="match status" value="1"/>
</dbReference>
<sequence length="1267" mass="140634">MPADAQAAWPSCSVEMDIRLPLGHGNRATSPLAKRQKTSHLPMRNALPQECYTIAWICALPIEMAAARAMLDETHGDLPRSGNDTNSYCLGSIKNHNVVIACLHQYGIINAADVVTNLIRTFSSVRRGLMVGIGGGAPGQADVRLGDVVVGTWVMQYESGKVLSGGMVQRTAIPKVPELSLRKAVSSLRAGHELYPSQIPLILQEKMKFHVQFGLPKTPDRLFQTGYNHEPTAATCDNCDKSQLKERKTRVSQDPVIHYGVIASGDKVMKDGTTRDTISQELNAICFEMEAAGLMDILPCLSIRGICDYSDSHKAKEWQGYAAATAAAYAREFLEVLAADSKAKEPSIVSEKKSAHHITQEETISTNRRKELLKSLNFQQIDARKATLKNAHKKTCRWFLSHTDYQDWLDREKIPQHHGFLWIKGKPGAGKSILMKFLYLHMRKKDQPGQILTASFFFVARGDSLERSVSGMYRSLLLQLLEGFPDLQQFLDDQELMPRNMVGCPPLNLLKDLFHAAVSSLADRSFTCFIDALDECDDQQVMDMVEFFDELAEYCTENGVRFRVCFSSRHYPYIDIRSGIRLTLENEGGHAGDLEAYIKSNIRIKNPSLVQELMPILLEKAAGVFLWVALVVDILNEENNRGRLALRKRLSEVPSGLSELFKDMLTRNQKDMEELLLSILWILFAERPLRPAEYYHALWTGLSSKGLADPEMPTIETSDADDCCGRCVTSSSKGLAEITKAKQPTVQFIHESVRDFLLKDGGLNDLWPNLGSDFESQFHDRLKSYCHAYLCHPNVQRLFDNQLPGDSQLKPKNILKGYPFLEYASQCILFHANAAADVVSQERFLNQFPVSDWTQTFNIFEKHKIRKYSEGVDILYILADRGFPALIRTRLKTNASIEIQGGRFRSPLLAAMAKGNKDSVTSLLGLSSSFCDGIDITEGLKADMNSVREHHTPFTWACGRGNTSLARLIFQKFVHMDDEMEQKSSGLLEASKSGHVETVKWLVGQGVNFVTNSGQAPLSSATERGHTAIVKLLLENGAAVDVKGSYGDTPLSRAIYNGQIDIIQLLLEKGAAVDVKGSYRDTPLSRATYNRQIDIIQLLLEKGAAVDGKDKYGWTPLRIAASHGHTDTVRLLLEKGAAVDGKGSYGDTPLSSSAFHGHTDTVQLLLEKGAAVDGKDKDGWTPLRIAASHGHTDTVRLLLEKGAALDVKENGGRTLLSMVRQGLKEAAAKEAGNKLGYWTLRSVRLKDMVRFLVECGATEETNKPDAE</sequence>
<dbReference type="PANTHER" id="PTHR24198">
    <property type="entry name" value="ANKYRIN REPEAT AND PROTEIN KINASE DOMAIN-CONTAINING PROTEIN"/>
    <property type="match status" value="1"/>
</dbReference>
<gene>
    <name evidence="6" type="ORF">CCHLO57077_00011623</name>
</gene>
<keyword evidence="7" id="KW-1185">Reference proteome</keyword>
<keyword evidence="1" id="KW-0677">Repeat</keyword>
<evidence type="ECO:0000313" key="6">
    <source>
        <dbReference type="EMBL" id="CAI6099874.1"/>
    </source>
</evidence>
<dbReference type="Pfam" id="PF12796">
    <property type="entry name" value="Ank_2"/>
    <property type="match status" value="3"/>
</dbReference>
<accession>A0AA35QDC5</accession>
<dbReference type="GO" id="GO:0009116">
    <property type="term" value="P:nucleoside metabolic process"/>
    <property type="evidence" value="ECO:0007669"/>
    <property type="project" value="InterPro"/>
</dbReference>
<dbReference type="InterPro" id="IPR027417">
    <property type="entry name" value="P-loop_NTPase"/>
</dbReference>
<dbReference type="InterPro" id="IPR002110">
    <property type="entry name" value="Ankyrin_rpt"/>
</dbReference>
<feature type="repeat" description="ANK" evidence="3">
    <location>
        <begin position="1013"/>
        <end position="1045"/>
    </location>
</feature>
<keyword evidence="2 3" id="KW-0040">ANK repeat</keyword>
<feature type="domain" description="Nucleoside phosphorylase" evidence="4">
    <location>
        <begin position="53"/>
        <end position="329"/>
    </location>
</feature>
<dbReference type="PROSITE" id="PS50088">
    <property type="entry name" value="ANK_REPEAT"/>
    <property type="match status" value="6"/>
</dbReference>
<protein>
    <recommendedName>
        <fullName evidence="8">Nucleoside phosphorylase domain-containing protein</fullName>
    </recommendedName>
</protein>
<dbReference type="Proteomes" id="UP001160390">
    <property type="component" value="Unassembled WGS sequence"/>
</dbReference>
<reference evidence="6" key="1">
    <citation type="submission" date="2023-01" db="EMBL/GenBank/DDBJ databases">
        <authorList>
            <person name="Piombo E."/>
        </authorList>
    </citation>
    <scope>NUCLEOTIDE SEQUENCE</scope>
</reference>
<dbReference type="InterPro" id="IPR056884">
    <property type="entry name" value="NPHP3-like_N"/>
</dbReference>
<feature type="repeat" description="ANK" evidence="3">
    <location>
        <begin position="1145"/>
        <end position="1177"/>
    </location>
</feature>
<dbReference type="Pfam" id="PF24883">
    <property type="entry name" value="NPHP3_N"/>
    <property type="match status" value="1"/>
</dbReference>
<feature type="domain" description="Nephrocystin 3-like N-terminal" evidence="5">
    <location>
        <begin position="395"/>
        <end position="569"/>
    </location>
</feature>
<evidence type="ECO:0000259" key="5">
    <source>
        <dbReference type="Pfam" id="PF24883"/>
    </source>
</evidence>
<organism evidence="6 7">
    <name type="scientific">Clonostachys chloroleuca</name>
    <dbReference type="NCBI Taxonomy" id="1926264"/>
    <lineage>
        <taxon>Eukaryota</taxon>
        <taxon>Fungi</taxon>
        <taxon>Dikarya</taxon>
        <taxon>Ascomycota</taxon>
        <taxon>Pezizomycotina</taxon>
        <taxon>Sordariomycetes</taxon>
        <taxon>Hypocreomycetidae</taxon>
        <taxon>Hypocreales</taxon>
        <taxon>Bionectriaceae</taxon>
        <taxon>Clonostachys</taxon>
    </lineage>
</organism>
<evidence type="ECO:0000256" key="3">
    <source>
        <dbReference type="PROSITE-ProRule" id="PRU00023"/>
    </source>
</evidence>
<dbReference type="SMART" id="SM00248">
    <property type="entry name" value="ANK"/>
    <property type="match status" value="10"/>
</dbReference>
<dbReference type="SUPFAM" id="SSF53167">
    <property type="entry name" value="Purine and uridine phosphorylases"/>
    <property type="match status" value="1"/>
</dbReference>
<dbReference type="PRINTS" id="PR01415">
    <property type="entry name" value="ANKYRIN"/>
</dbReference>
<name>A0AA35QDC5_9HYPO</name>
<dbReference type="AlphaFoldDB" id="A0AA35QDC5"/>
<evidence type="ECO:0000313" key="7">
    <source>
        <dbReference type="Proteomes" id="UP001160390"/>
    </source>
</evidence>
<evidence type="ECO:0000256" key="2">
    <source>
        <dbReference type="ARBA" id="ARBA00023043"/>
    </source>
</evidence>
<feature type="repeat" description="ANK" evidence="3">
    <location>
        <begin position="1046"/>
        <end position="1078"/>
    </location>
</feature>
<dbReference type="InterPro" id="IPR035994">
    <property type="entry name" value="Nucleoside_phosphorylase_sf"/>
</dbReference>
<dbReference type="InterPro" id="IPR036770">
    <property type="entry name" value="Ankyrin_rpt-contain_sf"/>
</dbReference>
<evidence type="ECO:0000259" key="4">
    <source>
        <dbReference type="Pfam" id="PF01048"/>
    </source>
</evidence>
<feature type="repeat" description="ANK" evidence="3">
    <location>
        <begin position="1178"/>
        <end position="1210"/>
    </location>
</feature>
<dbReference type="PROSITE" id="PS50297">
    <property type="entry name" value="ANK_REP_REGION"/>
    <property type="match status" value="6"/>
</dbReference>
<proteinExistence type="predicted"/>
<dbReference type="SUPFAM" id="SSF48403">
    <property type="entry name" value="Ankyrin repeat"/>
    <property type="match status" value="1"/>
</dbReference>
<dbReference type="SUPFAM" id="SSF52540">
    <property type="entry name" value="P-loop containing nucleoside triphosphate hydrolases"/>
    <property type="match status" value="1"/>
</dbReference>
<dbReference type="Gene3D" id="1.25.40.20">
    <property type="entry name" value="Ankyrin repeat-containing domain"/>
    <property type="match status" value="1"/>
</dbReference>